<sequence length="526" mass="59855">MEYVRNNRLIVVSFFIFSLLLTLILYQSTVFYLIRIWDDIKTGNYGHGYLVMAISAYLVFKNRHQLGQQQPCPSFLGLGLIFMATLLWLVATLVSVEMLQAAALLLLITGLIWAIFGTSIMRILVFPVLFISFALPLWSPLSPILQGITADVVFWLVRIFEIPAMRQENLIIVPYGTLSIEEACSGLRYLLAALTLGTLYAYLNYSRLHARVLVVLVASGAAILANIIRVFIIVYIAYTSNMQDPLVTNHLMMGWYLFGAVIALLLIVDTAIYRRQQHNNKNNPVLAPKDKINAFHNLNGPERLCKKTTFQQLLSPILAVILIAVAPILIQLIPHSANIKKPSNFNMAGLLPATMGAWTKMSDKNNDWKPFYAHAFELKKTYQKNRDEVSLYIAYYATQAQGRELINETNNISNEKIWRSIYMHARKQQINQEPWLTQILKKDATHRKLLWYQYCVSGWCTSSKYKAKALQVLGLLNDNHEAYAIAIATDIRNDIDESRKTLADFDASMKSRLPSIIKTIRDKLSK</sequence>
<dbReference type="InterPro" id="IPR026392">
    <property type="entry name" value="Exo/Archaeosortase_dom"/>
</dbReference>
<dbReference type="AlphaFoldDB" id="A0A3B1C2C9"/>
<evidence type="ECO:0000256" key="1">
    <source>
        <dbReference type="ARBA" id="ARBA00004651"/>
    </source>
</evidence>
<feature type="transmembrane region" description="Helical" evidence="8">
    <location>
        <begin position="253"/>
        <end position="273"/>
    </location>
</feature>
<feature type="transmembrane region" description="Helical" evidence="8">
    <location>
        <begin position="123"/>
        <end position="141"/>
    </location>
</feature>
<keyword evidence="6 8" id="KW-1133">Transmembrane helix</keyword>
<evidence type="ECO:0000256" key="4">
    <source>
        <dbReference type="ARBA" id="ARBA00022692"/>
    </source>
</evidence>
<organism evidence="10">
    <name type="scientific">hydrothermal vent metagenome</name>
    <dbReference type="NCBI Taxonomy" id="652676"/>
    <lineage>
        <taxon>unclassified sequences</taxon>
        <taxon>metagenomes</taxon>
        <taxon>ecological metagenomes</taxon>
    </lineage>
</organism>
<evidence type="ECO:0000256" key="5">
    <source>
        <dbReference type="ARBA" id="ARBA00022801"/>
    </source>
</evidence>
<reference evidence="10" key="1">
    <citation type="submission" date="2018-06" db="EMBL/GenBank/DDBJ databases">
        <authorList>
            <person name="Zhirakovskaya E."/>
        </authorList>
    </citation>
    <scope>NUCLEOTIDE SEQUENCE</scope>
</reference>
<keyword evidence="5" id="KW-0378">Hydrolase</keyword>
<protein>
    <submittedName>
        <fullName evidence="10">Eight transmembrane protein EpsH / EpsI protein</fullName>
    </submittedName>
</protein>
<feature type="transmembrane region" description="Helical" evidence="8">
    <location>
        <begin position="72"/>
        <end position="92"/>
    </location>
</feature>
<feature type="domain" description="Methanolan biosynthesis EpsI" evidence="9">
    <location>
        <begin position="318"/>
        <end position="514"/>
    </location>
</feature>
<comment type="subcellular location">
    <subcellularLocation>
        <location evidence="1">Cell membrane</location>
        <topology evidence="1">Multi-pass membrane protein</topology>
    </subcellularLocation>
</comment>
<accession>A0A3B1C2C9</accession>
<keyword evidence="3" id="KW-0645">Protease</keyword>
<dbReference type="NCBIfam" id="TIGR04178">
    <property type="entry name" value="exo_archaeo"/>
    <property type="match status" value="1"/>
</dbReference>
<evidence type="ECO:0000256" key="6">
    <source>
        <dbReference type="ARBA" id="ARBA00022989"/>
    </source>
</evidence>
<dbReference type="InterPro" id="IPR017540">
    <property type="entry name" value="Exosortase-1"/>
</dbReference>
<evidence type="ECO:0000256" key="3">
    <source>
        <dbReference type="ARBA" id="ARBA00022670"/>
    </source>
</evidence>
<feature type="transmembrane region" description="Helical" evidence="8">
    <location>
        <begin position="212"/>
        <end position="238"/>
    </location>
</feature>
<dbReference type="Pfam" id="PF09721">
    <property type="entry name" value="Exosortase_EpsH"/>
    <property type="match status" value="1"/>
</dbReference>
<proteinExistence type="predicted"/>
<dbReference type="InterPro" id="IPR013426">
    <property type="entry name" value="EpsH-like"/>
</dbReference>
<feature type="transmembrane region" description="Helical" evidence="8">
    <location>
        <begin position="313"/>
        <end position="333"/>
    </location>
</feature>
<keyword evidence="7 8" id="KW-0472">Membrane</keyword>
<dbReference type="NCBIfam" id="TIGR02914">
    <property type="entry name" value="EpsI_fam"/>
    <property type="match status" value="1"/>
</dbReference>
<feature type="transmembrane region" description="Helical" evidence="8">
    <location>
        <begin position="43"/>
        <end position="60"/>
    </location>
</feature>
<dbReference type="GO" id="GO:0005886">
    <property type="term" value="C:plasma membrane"/>
    <property type="evidence" value="ECO:0007669"/>
    <property type="project" value="UniProtKB-SubCell"/>
</dbReference>
<evidence type="ECO:0000259" key="9">
    <source>
        <dbReference type="Pfam" id="PF11984"/>
    </source>
</evidence>
<keyword evidence="2" id="KW-1003">Cell membrane</keyword>
<evidence type="ECO:0000256" key="7">
    <source>
        <dbReference type="ARBA" id="ARBA00023136"/>
    </source>
</evidence>
<dbReference type="NCBIfam" id="TIGR02602">
    <property type="entry name" value="8TM_EpsH"/>
    <property type="match status" value="1"/>
</dbReference>
<feature type="transmembrane region" description="Helical" evidence="8">
    <location>
        <begin position="12"/>
        <end position="37"/>
    </location>
</feature>
<feature type="transmembrane region" description="Helical" evidence="8">
    <location>
        <begin position="98"/>
        <end position="116"/>
    </location>
</feature>
<keyword evidence="4 8" id="KW-0812">Transmembrane</keyword>
<name>A0A3B1C2C9_9ZZZZ</name>
<dbReference type="GO" id="GO:0008233">
    <property type="term" value="F:peptidase activity"/>
    <property type="evidence" value="ECO:0007669"/>
    <property type="project" value="UniProtKB-KW"/>
</dbReference>
<gene>
    <name evidence="10" type="ORF">MNBD_GAMMA24-2588</name>
</gene>
<dbReference type="NCBIfam" id="TIGR03109">
    <property type="entry name" value="exosort_XrtA"/>
    <property type="match status" value="1"/>
</dbReference>
<evidence type="ECO:0000256" key="8">
    <source>
        <dbReference type="SAM" id="Phobius"/>
    </source>
</evidence>
<feature type="transmembrane region" description="Helical" evidence="8">
    <location>
        <begin position="187"/>
        <end position="205"/>
    </location>
</feature>
<dbReference type="GO" id="GO:0006508">
    <property type="term" value="P:proteolysis"/>
    <property type="evidence" value="ECO:0007669"/>
    <property type="project" value="UniProtKB-KW"/>
</dbReference>
<dbReference type="InterPro" id="IPR014263">
    <property type="entry name" value="Methanolan_biosynth_EpsI"/>
</dbReference>
<dbReference type="Pfam" id="PF11984">
    <property type="entry name" value="DUF3485"/>
    <property type="match status" value="1"/>
</dbReference>
<evidence type="ECO:0000256" key="2">
    <source>
        <dbReference type="ARBA" id="ARBA00022475"/>
    </source>
</evidence>
<dbReference type="InterPro" id="IPR019127">
    <property type="entry name" value="Exosortase"/>
</dbReference>
<dbReference type="EMBL" id="UOFZ01000065">
    <property type="protein sequence ID" value="VAX12835.1"/>
    <property type="molecule type" value="Genomic_DNA"/>
</dbReference>
<evidence type="ECO:0000313" key="10">
    <source>
        <dbReference type="EMBL" id="VAX12835.1"/>
    </source>
</evidence>